<name>A0A2H0R3M8_9BACT</name>
<gene>
    <name evidence="2" type="ORF">COV31_02780</name>
</gene>
<keyword evidence="1" id="KW-0472">Membrane</keyword>
<protein>
    <recommendedName>
        <fullName evidence="4">DUF2784 domain-containing protein</fullName>
    </recommendedName>
</protein>
<comment type="caution">
    <text evidence="2">The sequence shown here is derived from an EMBL/GenBank/DDBJ whole genome shotgun (WGS) entry which is preliminary data.</text>
</comment>
<accession>A0A2H0R3M8</accession>
<keyword evidence="1" id="KW-1133">Transmembrane helix</keyword>
<reference evidence="2 3" key="1">
    <citation type="submission" date="2017-09" db="EMBL/GenBank/DDBJ databases">
        <title>Depth-based differentiation of microbial function through sediment-hosted aquifers and enrichment of novel symbionts in the deep terrestrial subsurface.</title>
        <authorList>
            <person name="Probst A.J."/>
            <person name="Ladd B."/>
            <person name="Jarett J.K."/>
            <person name="Geller-Mcgrath D.E."/>
            <person name="Sieber C.M."/>
            <person name="Emerson J.B."/>
            <person name="Anantharaman K."/>
            <person name="Thomas B.C."/>
            <person name="Malmstrom R."/>
            <person name="Stieglmeier M."/>
            <person name="Klingl A."/>
            <person name="Woyke T."/>
            <person name="Ryan C.M."/>
            <person name="Banfield J.F."/>
        </authorList>
    </citation>
    <scope>NUCLEOTIDE SEQUENCE [LARGE SCALE GENOMIC DNA]</scope>
    <source>
        <strain evidence="2">CG10_big_fil_rev_8_21_14_0_10_46_23</strain>
    </source>
</reference>
<evidence type="ECO:0000313" key="3">
    <source>
        <dbReference type="Proteomes" id="UP000230232"/>
    </source>
</evidence>
<dbReference type="Proteomes" id="UP000230232">
    <property type="component" value="Unassembled WGS sequence"/>
</dbReference>
<proteinExistence type="predicted"/>
<feature type="transmembrane region" description="Helical" evidence="1">
    <location>
        <begin position="39"/>
        <end position="60"/>
    </location>
</feature>
<dbReference type="InterPro" id="IPR021218">
    <property type="entry name" value="DUF2784"/>
</dbReference>
<dbReference type="Pfam" id="PF10861">
    <property type="entry name" value="DUF2784"/>
    <property type="match status" value="1"/>
</dbReference>
<dbReference type="EMBL" id="PCXO01000011">
    <property type="protein sequence ID" value="PIR41141.1"/>
    <property type="molecule type" value="Genomic_DNA"/>
</dbReference>
<evidence type="ECO:0008006" key="4">
    <source>
        <dbReference type="Google" id="ProtNLM"/>
    </source>
</evidence>
<organism evidence="2 3">
    <name type="scientific">Candidatus Yanofskybacteria bacterium CG10_big_fil_rev_8_21_14_0_10_46_23</name>
    <dbReference type="NCBI Taxonomy" id="1975098"/>
    <lineage>
        <taxon>Bacteria</taxon>
        <taxon>Candidatus Yanofskyibacteriota</taxon>
    </lineage>
</organism>
<sequence>MKRLTSQAMILAIMLVHFGWIILLVGGTIYIYFNPAYVQWHLTLVTLTLLLNLFLGACPLTSWEERVREWGDNQIDYKGSFAATYVHRIFGVDLSEKQIMILMTGIKVVSYLSAVFISI</sequence>
<dbReference type="AlphaFoldDB" id="A0A2H0R3M8"/>
<feature type="transmembrane region" description="Helical" evidence="1">
    <location>
        <begin position="12"/>
        <end position="33"/>
    </location>
</feature>
<evidence type="ECO:0000313" key="2">
    <source>
        <dbReference type="EMBL" id="PIR41141.1"/>
    </source>
</evidence>
<keyword evidence="1" id="KW-0812">Transmembrane</keyword>
<evidence type="ECO:0000256" key="1">
    <source>
        <dbReference type="SAM" id="Phobius"/>
    </source>
</evidence>